<dbReference type="InterPro" id="IPR015947">
    <property type="entry name" value="PUA-like_sf"/>
</dbReference>
<comment type="caution">
    <text evidence="2">The sequence shown here is derived from an EMBL/GenBank/DDBJ whole genome shotgun (WGS) entry which is preliminary data.</text>
</comment>
<protein>
    <recommendedName>
        <fullName evidence="1">ASCH domain-containing protein</fullName>
    </recommendedName>
</protein>
<accession>K1JI48</accession>
<dbReference type="RefSeq" id="WP_005303767.1">
    <property type="nucleotide sequence ID" value="NZ_JAAKXU010000001.1"/>
</dbReference>
<name>K1JI48_9GAMM</name>
<dbReference type="InterPro" id="IPR007374">
    <property type="entry name" value="ASCH_domain"/>
</dbReference>
<dbReference type="HOGENOM" id="CLU_166574_0_0_6"/>
<gene>
    <name evidence="2" type="ORF">HMPREF1171_02450</name>
</gene>
<keyword evidence="3" id="KW-1185">Reference proteome</keyword>
<dbReference type="SUPFAM" id="SSF88697">
    <property type="entry name" value="PUA domain-like"/>
    <property type="match status" value="1"/>
</dbReference>
<dbReference type="Pfam" id="PF04266">
    <property type="entry name" value="ASCH"/>
    <property type="match status" value="1"/>
</dbReference>
<organism evidence="2 3">
    <name type="scientific">Aeromonas dhakensis</name>
    <dbReference type="NCBI Taxonomy" id="196024"/>
    <lineage>
        <taxon>Bacteria</taxon>
        <taxon>Pseudomonadati</taxon>
        <taxon>Pseudomonadota</taxon>
        <taxon>Gammaproteobacteria</taxon>
        <taxon>Aeromonadales</taxon>
        <taxon>Aeromonadaceae</taxon>
        <taxon>Aeromonas</taxon>
    </lineage>
</organism>
<evidence type="ECO:0000313" key="2">
    <source>
        <dbReference type="EMBL" id="EKB27597.1"/>
    </source>
</evidence>
<feature type="domain" description="ASCH" evidence="1">
    <location>
        <begin position="5"/>
        <end position="74"/>
    </location>
</feature>
<evidence type="ECO:0000259" key="1">
    <source>
        <dbReference type="Pfam" id="PF04266"/>
    </source>
</evidence>
<dbReference type="Proteomes" id="UP000005149">
    <property type="component" value="Unassembled WGS sequence"/>
</dbReference>
<dbReference type="EMBL" id="AGWR01000018">
    <property type="protein sequence ID" value="EKB27597.1"/>
    <property type="molecule type" value="Genomic_DNA"/>
</dbReference>
<dbReference type="Gene3D" id="2.30.130.30">
    <property type="entry name" value="Hypothetical protein"/>
    <property type="match status" value="1"/>
</dbReference>
<sequence length="123" mass="13171">MLALSIVAPHGANIASGKKTLEVRSWLPPSLPIRDLLIVENGRYLSADHPVDPAGRAVALVDVEEAHEWQPDEVLAACSGGWEPGYFAWRLSNVRPVVDGPVLPAQRKLYEVDGSGVLGAHCG</sequence>
<reference evidence="2 3" key="1">
    <citation type="submission" date="2012-06" db="EMBL/GenBank/DDBJ databases">
        <title>The Genome Sequence of Aeromonas hydrophila SSU.</title>
        <authorList>
            <consortium name="The Broad Institute Genome Sequencing Platform"/>
            <person name="Earl A."/>
            <person name="Ward D."/>
            <person name="Feldgarden M."/>
            <person name="Gevers D."/>
            <person name="Chopra A."/>
            <person name="Walker B."/>
            <person name="Young S.K."/>
            <person name="Zeng Q."/>
            <person name="Gargeya S."/>
            <person name="Fitzgerald M."/>
            <person name="Haas B."/>
            <person name="Abouelleil A."/>
            <person name="Alvarado L."/>
            <person name="Arachchi H.M."/>
            <person name="Berlin A.M."/>
            <person name="Chapman S.B."/>
            <person name="Goldberg J."/>
            <person name="Griggs A."/>
            <person name="Gujja S."/>
            <person name="Hansen M."/>
            <person name="Howarth C."/>
            <person name="Imamovic A."/>
            <person name="Larimer J."/>
            <person name="McCowan C."/>
            <person name="Montmayeur A."/>
            <person name="Murphy C."/>
            <person name="Neiman D."/>
            <person name="Pearson M."/>
            <person name="Priest M."/>
            <person name="Roberts A."/>
            <person name="Saif S."/>
            <person name="Shea T."/>
            <person name="Sisk P."/>
            <person name="Sykes S."/>
            <person name="Wortman J."/>
            <person name="Nusbaum C."/>
            <person name="Birren B."/>
        </authorList>
    </citation>
    <scope>NUCLEOTIDE SEQUENCE [LARGE SCALE GENOMIC DNA]</scope>
    <source>
        <strain evidence="2 3">SSU</strain>
    </source>
</reference>
<evidence type="ECO:0000313" key="3">
    <source>
        <dbReference type="Proteomes" id="UP000005149"/>
    </source>
</evidence>
<proteinExistence type="predicted"/>
<dbReference type="AlphaFoldDB" id="K1JI48"/>